<feature type="region of interest" description="Disordered" evidence="2">
    <location>
        <begin position="363"/>
        <end position="418"/>
    </location>
</feature>
<proteinExistence type="predicted"/>
<reference evidence="3" key="1">
    <citation type="submission" date="2023-03" db="EMBL/GenBank/DDBJ databases">
        <authorList>
            <person name="Julca I."/>
        </authorList>
    </citation>
    <scope>NUCLEOTIDE SEQUENCE</scope>
</reference>
<keyword evidence="1" id="KW-0175">Coiled coil</keyword>
<gene>
    <name evidence="3" type="ORF">OLC1_LOCUS23839</name>
</gene>
<evidence type="ECO:0000256" key="1">
    <source>
        <dbReference type="SAM" id="Coils"/>
    </source>
</evidence>
<accession>A0AAV1EDP4</accession>
<evidence type="ECO:0000313" key="4">
    <source>
        <dbReference type="Proteomes" id="UP001161247"/>
    </source>
</evidence>
<sequence>MELRLSRLFFESTPEIGVMVQQLSHDWCHKSFGDVCHAEAVSGRNLVADMHAEYHPANMVARQFGFAQSVPHVEVSCWNTGRHGREKLTTVQYAAHRELMVTWAIKTAFRIGKYVKPKAAVGEAETEPKGKGKCGAKAKTGAQKGKKTTVVARGKVQPIAAKGVPTSTRRSSRLIGPKRATSEASNKSSDEELDSQGSEKGSAAVGDSTVAKKAMSETGGSKSKKRLRTTSSSNQPDSGKKAPPTVAALLARLEQTKAAAYVKVDVSASAPNIPLDDSMAAAIRLVAAEAAQKQIECQVCVPHIEEYHTAYGLQEKNMMLSVQLVDQAAQLEAKIKKAMAEETELKRRWEKCKLSDWTVGTAPNCPIATGQAHSDRPEEVPTQGGSAAPEEIQQDVPPPDEEPLDIHPLQSVPASSSA</sequence>
<dbReference type="AlphaFoldDB" id="A0AAV1EDP4"/>
<dbReference type="Proteomes" id="UP001161247">
    <property type="component" value="Chromosome 9"/>
</dbReference>
<protein>
    <submittedName>
        <fullName evidence="3">OLC1v1019325C1</fullName>
    </submittedName>
</protein>
<keyword evidence="4" id="KW-1185">Reference proteome</keyword>
<dbReference type="EMBL" id="OX459126">
    <property type="protein sequence ID" value="CAI9117840.1"/>
    <property type="molecule type" value="Genomic_DNA"/>
</dbReference>
<feature type="coiled-coil region" evidence="1">
    <location>
        <begin position="321"/>
        <end position="348"/>
    </location>
</feature>
<name>A0AAV1EDP4_OLDCO</name>
<evidence type="ECO:0000313" key="3">
    <source>
        <dbReference type="EMBL" id="CAI9117840.1"/>
    </source>
</evidence>
<feature type="region of interest" description="Disordered" evidence="2">
    <location>
        <begin position="120"/>
        <end position="243"/>
    </location>
</feature>
<organism evidence="3 4">
    <name type="scientific">Oldenlandia corymbosa var. corymbosa</name>
    <dbReference type="NCBI Taxonomy" id="529605"/>
    <lineage>
        <taxon>Eukaryota</taxon>
        <taxon>Viridiplantae</taxon>
        <taxon>Streptophyta</taxon>
        <taxon>Embryophyta</taxon>
        <taxon>Tracheophyta</taxon>
        <taxon>Spermatophyta</taxon>
        <taxon>Magnoliopsida</taxon>
        <taxon>eudicotyledons</taxon>
        <taxon>Gunneridae</taxon>
        <taxon>Pentapetalae</taxon>
        <taxon>asterids</taxon>
        <taxon>lamiids</taxon>
        <taxon>Gentianales</taxon>
        <taxon>Rubiaceae</taxon>
        <taxon>Rubioideae</taxon>
        <taxon>Spermacoceae</taxon>
        <taxon>Hedyotis-Oldenlandia complex</taxon>
        <taxon>Oldenlandia</taxon>
    </lineage>
</organism>
<evidence type="ECO:0000256" key="2">
    <source>
        <dbReference type="SAM" id="MobiDB-lite"/>
    </source>
</evidence>